<keyword evidence="8" id="KW-1185">Reference proteome</keyword>
<dbReference type="OrthoDB" id="9803416at2"/>
<gene>
    <name evidence="7" type="ORF">FC27_GL000230</name>
</gene>
<dbReference type="Pfam" id="PF01544">
    <property type="entry name" value="CorA"/>
    <property type="match status" value="1"/>
</dbReference>
<feature type="transmembrane region" description="Helical" evidence="6">
    <location>
        <begin position="255"/>
        <end position="274"/>
    </location>
</feature>
<dbReference type="Gene3D" id="1.20.58.340">
    <property type="entry name" value="Magnesium transport protein CorA, transmembrane region"/>
    <property type="match status" value="2"/>
</dbReference>
<dbReference type="PANTHER" id="PTHR47891:SF1">
    <property type="entry name" value="CORA-MAGNESIUM AND COBALT TRANSPORTER"/>
    <property type="match status" value="1"/>
</dbReference>
<dbReference type="AlphaFoldDB" id="A0A0R1SQ95"/>
<organism evidence="7 8">
    <name type="scientific">Companilactobacillus versmoldensis DSM 14857 = KCTC 3814</name>
    <dbReference type="NCBI Taxonomy" id="1423815"/>
    <lineage>
        <taxon>Bacteria</taxon>
        <taxon>Bacillati</taxon>
        <taxon>Bacillota</taxon>
        <taxon>Bacilli</taxon>
        <taxon>Lactobacillales</taxon>
        <taxon>Lactobacillaceae</taxon>
        <taxon>Companilactobacillus</taxon>
    </lineage>
</organism>
<dbReference type="GO" id="GO:0046873">
    <property type="term" value="F:metal ion transmembrane transporter activity"/>
    <property type="evidence" value="ECO:0007669"/>
    <property type="project" value="InterPro"/>
</dbReference>
<dbReference type="EMBL" id="AZFA01000001">
    <property type="protein sequence ID" value="KRL68531.1"/>
    <property type="molecule type" value="Genomic_DNA"/>
</dbReference>
<dbReference type="SUPFAM" id="SSF144083">
    <property type="entry name" value="Magnesium transport protein CorA, transmembrane region"/>
    <property type="match status" value="1"/>
</dbReference>
<dbReference type="SUPFAM" id="SSF143865">
    <property type="entry name" value="CorA soluble domain-like"/>
    <property type="match status" value="1"/>
</dbReference>
<keyword evidence="5 6" id="KW-0472">Membrane</keyword>
<feature type="transmembrane region" description="Helical" evidence="6">
    <location>
        <begin position="286"/>
        <end position="306"/>
    </location>
</feature>
<dbReference type="InterPro" id="IPR045861">
    <property type="entry name" value="CorA_cytoplasmic_dom"/>
</dbReference>
<evidence type="ECO:0000313" key="8">
    <source>
        <dbReference type="Proteomes" id="UP000051647"/>
    </source>
</evidence>
<dbReference type="PATRIC" id="fig|1423815.3.peg.232"/>
<dbReference type="InterPro" id="IPR002523">
    <property type="entry name" value="MgTranspt_CorA/ZnTranspt_ZntB"/>
</dbReference>
<evidence type="ECO:0000256" key="5">
    <source>
        <dbReference type="ARBA" id="ARBA00023136"/>
    </source>
</evidence>
<dbReference type="InterPro" id="IPR045863">
    <property type="entry name" value="CorA_TM1_TM2"/>
</dbReference>
<name>A0A0R1SQ95_9LACO</name>
<evidence type="ECO:0000256" key="6">
    <source>
        <dbReference type="SAM" id="Phobius"/>
    </source>
</evidence>
<dbReference type="STRING" id="1423815.FC27_GL000230"/>
<proteinExistence type="inferred from homology"/>
<dbReference type="RefSeq" id="WP_010623523.1">
    <property type="nucleotide sequence ID" value="NZ_AZFA01000001.1"/>
</dbReference>
<dbReference type="PANTHER" id="PTHR47891">
    <property type="entry name" value="TRANSPORTER-RELATED"/>
    <property type="match status" value="1"/>
</dbReference>
<sequence>MITPENIKQDYQLVDINSKENLDDDDRTVLIEQFGLTNEVLDYADDENERARLEFDENNQIWLVVYYVQNEIKESASASTRPVALVIKDDKLFLFTNKYTHYVHDYLISADKRINNDIEDRVWALIFKVFDQISDDFGDTINDINLKRNKIQAYIEGRKTSYKQIISLAELQDTIIYISTAINSDYSVARQIDIIASSKAETVMLTDETMDRLHDSVIEIEQLKDESDLAANIIERVANTNNNILNNQMNGTMKILTIYTIVLSIPTIISGFYGMNMSLPVADKHWSWVFSLIVTIIMIIFVLWDLHRRNSL</sequence>
<dbReference type="Gene3D" id="3.30.460.20">
    <property type="entry name" value="CorA soluble domain-like"/>
    <property type="match status" value="1"/>
</dbReference>
<evidence type="ECO:0000256" key="2">
    <source>
        <dbReference type="ARBA" id="ARBA00009765"/>
    </source>
</evidence>
<evidence type="ECO:0000313" key="7">
    <source>
        <dbReference type="EMBL" id="KRL68531.1"/>
    </source>
</evidence>
<comment type="similarity">
    <text evidence="2">Belongs to the CorA metal ion transporter (MIT) (TC 1.A.35) family.</text>
</comment>
<keyword evidence="3 6" id="KW-0812">Transmembrane</keyword>
<comment type="caution">
    <text evidence="7">The sequence shown here is derived from an EMBL/GenBank/DDBJ whole genome shotgun (WGS) entry which is preliminary data.</text>
</comment>
<keyword evidence="4 6" id="KW-1133">Transmembrane helix</keyword>
<protein>
    <submittedName>
        <fullName evidence="7">Mg2+ and Co2+ transporter</fullName>
    </submittedName>
</protein>
<accession>A0A0R1SQ95</accession>
<evidence type="ECO:0000256" key="1">
    <source>
        <dbReference type="ARBA" id="ARBA00004141"/>
    </source>
</evidence>
<dbReference type="eggNOG" id="COG0598">
    <property type="taxonomic scope" value="Bacteria"/>
</dbReference>
<evidence type="ECO:0000256" key="4">
    <source>
        <dbReference type="ARBA" id="ARBA00022989"/>
    </source>
</evidence>
<comment type="subcellular location">
    <subcellularLocation>
        <location evidence="1">Membrane</location>
        <topology evidence="1">Multi-pass membrane protein</topology>
    </subcellularLocation>
</comment>
<dbReference type="Proteomes" id="UP000051647">
    <property type="component" value="Unassembled WGS sequence"/>
</dbReference>
<evidence type="ECO:0000256" key="3">
    <source>
        <dbReference type="ARBA" id="ARBA00022692"/>
    </source>
</evidence>
<dbReference type="GO" id="GO:0016020">
    <property type="term" value="C:membrane"/>
    <property type="evidence" value="ECO:0007669"/>
    <property type="project" value="UniProtKB-SubCell"/>
</dbReference>
<dbReference type="InterPro" id="IPR047199">
    <property type="entry name" value="CorA-like"/>
</dbReference>
<reference evidence="7 8" key="1">
    <citation type="journal article" date="2015" name="Genome Announc.">
        <title>Expanding the biotechnology potential of lactobacilli through comparative genomics of 213 strains and associated genera.</title>
        <authorList>
            <person name="Sun Z."/>
            <person name="Harris H.M."/>
            <person name="McCann A."/>
            <person name="Guo C."/>
            <person name="Argimon S."/>
            <person name="Zhang W."/>
            <person name="Yang X."/>
            <person name="Jeffery I.B."/>
            <person name="Cooney J.C."/>
            <person name="Kagawa T.F."/>
            <person name="Liu W."/>
            <person name="Song Y."/>
            <person name="Salvetti E."/>
            <person name="Wrobel A."/>
            <person name="Rasinkangas P."/>
            <person name="Parkhill J."/>
            <person name="Rea M.C."/>
            <person name="O'Sullivan O."/>
            <person name="Ritari J."/>
            <person name="Douillard F.P."/>
            <person name="Paul Ross R."/>
            <person name="Yang R."/>
            <person name="Briner A.E."/>
            <person name="Felis G.E."/>
            <person name="de Vos W.M."/>
            <person name="Barrangou R."/>
            <person name="Klaenhammer T.R."/>
            <person name="Caufield P.W."/>
            <person name="Cui Y."/>
            <person name="Zhang H."/>
            <person name="O'Toole P.W."/>
        </authorList>
    </citation>
    <scope>NUCLEOTIDE SEQUENCE [LARGE SCALE GENOMIC DNA]</scope>
    <source>
        <strain evidence="7 8">DSM 14857</strain>
    </source>
</reference>
<dbReference type="CDD" id="cd12827">
    <property type="entry name" value="EcCorA_ZntB-like_u2"/>
    <property type="match status" value="1"/>
</dbReference>